<dbReference type="RefSeq" id="WP_119976407.1">
    <property type="nucleotide sequence ID" value="NZ_JBHSQA010000004.1"/>
</dbReference>
<dbReference type="Pfam" id="PF01565">
    <property type="entry name" value="FAD_binding_4"/>
    <property type="match status" value="1"/>
</dbReference>
<name>A0A3A5MHR8_9MICO</name>
<dbReference type="InterPro" id="IPR036661">
    <property type="entry name" value="Luciferase-like_sf"/>
</dbReference>
<dbReference type="AlphaFoldDB" id="A0A3A5MHR8"/>
<keyword evidence="5" id="KW-0560">Oxidoreductase</keyword>
<dbReference type="Proteomes" id="UP000272015">
    <property type="component" value="Unassembled WGS sequence"/>
</dbReference>
<dbReference type="InterPro" id="IPR006094">
    <property type="entry name" value="Oxid_FAD_bind_N"/>
</dbReference>
<dbReference type="Gene3D" id="3.30.465.10">
    <property type="match status" value="1"/>
</dbReference>
<comment type="cofactor">
    <cofactor evidence="1">
        <name>FAD</name>
        <dbReference type="ChEBI" id="CHEBI:57692"/>
    </cofactor>
</comment>
<dbReference type="InterPro" id="IPR016166">
    <property type="entry name" value="FAD-bd_PCMH"/>
</dbReference>
<dbReference type="InterPro" id="IPR016167">
    <property type="entry name" value="FAD-bd_PCMH_sub1"/>
</dbReference>
<evidence type="ECO:0000256" key="4">
    <source>
        <dbReference type="ARBA" id="ARBA00022827"/>
    </source>
</evidence>
<dbReference type="InterPro" id="IPR036318">
    <property type="entry name" value="FAD-bd_PCMH-like_sf"/>
</dbReference>
<dbReference type="InterPro" id="IPR050416">
    <property type="entry name" value="FAD-linked_Oxidoreductase"/>
</dbReference>
<proteinExistence type="inferred from homology"/>
<dbReference type="Gene3D" id="3.30.43.10">
    <property type="entry name" value="Uridine Diphospho-n-acetylenolpyruvylglucosamine Reductase, domain 2"/>
    <property type="match status" value="1"/>
</dbReference>
<feature type="domain" description="FAD-binding PCMH-type" evidence="6">
    <location>
        <begin position="335"/>
        <end position="507"/>
    </location>
</feature>
<evidence type="ECO:0000256" key="2">
    <source>
        <dbReference type="ARBA" id="ARBA00005466"/>
    </source>
</evidence>
<dbReference type="PROSITE" id="PS00862">
    <property type="entry name" value="OX2_COVAL_FAD"/>
    <property type="match status" value="1"/>
</dbReference>
<dbReference type="CDD" id="cd01097">
    <property type="entry name" value="Tetrahydromethanopterin_reductase"/>
    <property type="match status" value="1"/>
</dbReference>
<evidence type="ECO:0000313" key="8">
    <source>
        <dbReference type="Proteomes" id="UP000272015"/>
    </source>
</evidence>
<gene>
    <name evidence="7" type="ORF">D6T64_19885</name>
</gene>
<dbReference type="SUPFAM" id="SSF56176">
    <property type="entry name" value="FAD-binding/transporter-associated domain-like"/>
    <property type="match status" value="1"/>
</dbReference>
<comment type="similarity">
    <text evidence="2">Belongs to the oxygen-dependent FAD-linked oxidoreductase family.</text>
</comment>
<dbReference type="PROSITE" id="PS51387">
    <property type="entry name" value="FAD_PCMH"/>
    <property type="match status" value="1"/>
</dbReference>
<reference evidence="7 8" key="1">
    <citation type="submission" date="2018-09" db="EMBL/GenBank/DDBJ databases">
        <title>Novel species of Cryobacterium.</title>
        <authorList>
            <person name="Liu Q."/>
            <person name="Xin Y.-H."/>
        </authorList>
    </citation>
    <scope>NUCLEOTIDE SEQUENCE [LARGE SCALE GENOMIC DNA]</scope>
    <source>
        <strain evidence="7 8">Hh39</strain>
    </source>
</reference>
<dbReference type="InterPro" id="IPR016169">
    <property type="entry name" value="FAD-bd_PCMH_sub2"/>
</dbReference>
<evidence type="ECO:0000259" key="6">
    <source>
        <dbReference type="PROSITE" id="PS51387"/>
    </source>
</evidence>
<sequence>MNHPLEFGAFLTPTAAQPGAVVELSTLVERLGYDLVTFQDHPYQASFLDTWTLMSYVAAKTERIRIAPNVLNLPLRPPAVVARAAASLDLLSNGRFDLGLGAGAFWDAIASMGGARLTPGQGITALEEAITIIRGIWQTDAPGGVTVDGRYHRVAGAQRGPAPEHPIPIIVGALKPKMLALTGRLADGWLPSQPYLRDPTLTEANKIIDDAAVGAGRDPSEVRRLLNVMPVPGRDPADWAEELSGLVLTEQVSLFILASDDPRTLQGFIENVAPAVRELVTAERGGTSPASPAARSTATLAHRRPGISYDDIPANLAAIEPGDAGYRDVRSTYLRGGSPAVVLQPTSVAEVAEALEFARKHPDAVLALRSRGHGISGRSTNDGGIVIDLRHLDSIEVIDEERRLVRIGPGASWSDVATALAPYGWAVSSGDYGGVGVGGLATAGGIGWLARQNGLTIDHIEAVELMLADGEVVRVDADHDPELFWAMRGAGSALGIATAFEIIADPVGLVAFAQLTFDATDVAGFFERFGRAVEAAPRSLTANIMMGSSRRGSPSQALVMALVDSDDEGEILSALQPLADIAPLIGQDVRLQRYTDAMMASTDPHRGQGQPAGRSILIDHFTAEVGQNIAALLESGTAGVLSVRSVGGAVSDVAADATAYAGRSANFAVVALGSNNAALDSAWAPLERHAVGAYLSFETQLDARRLRLTFPPATLERLQAVKSRVDPHNVFRDNINLGQLDGVTKTG</sequence>
<evidence type="ECO:0000313" key="7">
    <source>
        <dbReference type="EMBL" id="RJT85186.1"/>
    </source>
</evidence>
<dbReference type="Pfam" id="PF00296">
    <property type="entry name" value="Bac_luciferase"/>
    <property type="match status" value="1"/>
</dbReference>
<keyword evidence="8" id="KW-1185">Reference proteome</keyword>
<keyword evidence="3" id="KW-0285">Flavoprotein</keyword>
<dbReference type="GO" id="GO:0071949">
    <property type="term" value="F:FAD binding"/>
    <property type="evidence" value="ECO:0007669"/>
    <property type="project" value="InterPro"/>
</dbReference>
<protein>
    <submittedName>
        <fullName evidence="7">LLM class flavin-dependent oxidoreductase</fullName>
    </submittedName>
</protein>
<accession>A0A3A5MHR8</accession>
<dbReference type="SUPFAM" id="SSF51679">
    <property type="entry name" value="Bacterial luciferase-like"/>
    <property type="match status" value="1"/>
</dbReference>
<evidence type="ECO:0000256" key="1">
    <source>
        <dbReference type="ARBA" id="ARBA00001974"/>
    </source>
</evidence>
<evidence type="ECO:0000256" key="5">
    <source>
        <dbReference type="ARBA" id="ARBA00023002"/>
    </source>
</evidence>
<dbReference type="EMBL" id="QZVS01000096">
    <property type="protein sequence ID" value="RJT85186.1"/>
    <property type="molecule type" value="Genomic_DNA"/>
</dbReference>
<dbReference type="InterPro" id="IPR006093">
    <property type="entry name" value="Oxy_OxRdtase_FAD_BS"/>
</dbReference>
<dbReference type="GO" id="GO:0016705">
    <property type="term" value="F:oxidoreductase activity, acting on paired donors, with incorporation or reduction of molecular oxygen"/>
    <property type="evidence" value="ECO:0007669"/>
    <property type="project" value="InterPro"/>
</dbReference>
<dbReference type="OrthoDB" id="9775082at2"/>
<dbReference type="Gene3D" id="3.40.462.20">
    <property type="match status" value="1"/>
</dbReference>
<evidence type="ECO:0000256" key="3">
    <source>
        <dbReference type="ARBA" id="ARBA00022630"/>
    </source>
</evidence>
<dbReference type="InterPro" id="IPR011251">
    <property type="entry name" value="Luciferase-like_dom"/>
</dbReference>
<comment type="caution">
    <text evidence="7">The sequence shown here is derived from an EMBL/GenBank/DDBJ whole genome shotgun (WGS) entry which is preliminary data.</text>
</comment>
<keyword evidence="4" id="KW-0274">FAD</keyword>
<dbReference type="Gene3D" id="3.20.20.30">
    <property type="entry name" value="Luciferase-like domain"/>
    <property type="match status" value="1"/>
</dbReference>
<organism evidence="7 8">
    <name type="scientific">Cryobacterium melibiosiphilum</name>
    <dbReference type="NCBI Taxonomy" id="995039"/>
    <lineage>
        <taxon>Bacteria</taxon>
        <taxon>Bacillati</taxon>
        <taxon>Actinomycetota</taxon>
        <taxon>Actinomycetes</taxon>
        <taxon>Micrococcales</taxon>
        <taxon>Microbacteriaceae</taxon>
        <taxon>Cryobacterium</taxon>
    </lineage>
</organism>
<dbReference type="PANTHER" id="PTHR42973">
    <property type="entry name" value="BINDING OXIDOREDUCTASE, PUTATIVE (AFU_ORTHOLOGUE AFUA_1G17690)-RELATED"/>
    <property type="match status" value="1"/>
</dbReference>
<dbReference type="PANTHER" id="PTHR42973:SF39">
    <property type="entry name" value="FAD-BINDING PCMH-TYPE DOMAIN-CONTAINING PROTEIN"/>
    <property type="match status" value="1"/>
</dbReference>